<evidence type="ECO:0000256" key="16">
    <source>
        <dbReference type="ARBA" id="ARBA00023145"/>
    </source>
</evidence>
<keyword evidence="7 23" id="KW-0121">Carboxypeptidase</keyword>
<evidence type="ECO:0000256" key="12">
    <source>
        <dbReference type="ARBA" id="ARBA00022824"/>
    </source>
</evidence>
<evidence type="ECO:0000256" key="4">
    <source>
        <dbReference type="ARBA" id="ARBA00004613"/>
    </source>
</evidence>
<name>A0A1I4TA47_9BURK</name>
<comment type="subcellular location">
    <subcellularLocation>
        <location evidence="1">Endoplasmic reticulum</location>
    </subcellularLocation>
    <subcellularLocation>
        <location evidence="3">Golgi apparatus</location>
    </subcellularLocation>
    <subcellularLocation>
        <location evidence="2">Lysosome</location>
    </subcellularLocation>
    <subcellularLocation>
        <location evidence="4">Secreted</location>
    </subcellularLocation>
</comment>
<evidence type="ECO:0000256" key="7">
    <source>
        <dbReference type="ARBA" id="ARBA00022645"/>
    </source>
</evidence>
<evidence type="ECO:0000256" key="14">
    <source>
        <dbReference type="ARBA" id="ARBA00023034"/>
    </source>
</evidence>
<dbReference type="InterPro" id="IPR039866">
    <property type="entry name" value="CPQ"/>
</dbReference>
<protein>
    <recommendedName>
        <fullName evidence="5">Carboxypeptidase Q</fullName>
    </recommendedName>
    <alternativeName>
        <fullName evidence="20">Plasma glutamate carboxypeptidase</fullName>
    </alternativeName>
</protein>
<evidence type="ECO:0000259" key="22">
    <source>
        <dbReference type="Pfam" id="PF04389"/>
    </source>
</evidence>
<evidence type="ECO:0000256" key="17">
    <source>
        <dbReference type="ARBA" id="ARBA00023180"/>
    </source>
</evidence>
<dbReference type="STRING" id="758825.SAMN02982985_05127"/>
<dbReference type="SUPFAM" id="SSF53187">
    <property type="entry name" value="Zn-dependent exopeptidases"/>
    <property type="match status" value="1"/>
</dbReference>
<keyword evidence="14" id="KW-0333">Golgi apparatus</keyword>
<evidence type="ECO:0000256" key="2">
    <source>
        <dbReference type="ARBA" id="ARBA00004371"/>
    </source>
</evidence>
<feature type="chain" id="PRO_5011601348" description="Carboxypeptidase Q" evidence="21">
    <location>
        <begin position="30"/>
        <end position="481"/>
    </location>
</feature>
<dbReference type="EMBL" id="FOTW01000030">
    <property type="protein sequence ID" value="SFM73668.1"/>
    <property type="molecule type" value="Genomic_DNA"/>
</dbReference>
<keyword evidence="8" id="KW-0645">Protease</keyword>
<keyword evidence="13" id="KW-0862">Zinc</keyword>
<evidence type="ECO:0000313" key="23">
    <source>
        <dbReference type="EMBL" id="SFM73668.1"/>
    </source>
</evidence>
<evidence type="ECO:0000256" key="8">
    <source>
        <dbReference type="ARBA" id="ARBA00022670"/>
    </source>
</evidence>
<evidence type="ECO:0000256" key="1">
    <source>
        <dbReference type="ARBA" id="ARBA00004240"/>
    </source>
</evidence>
<keyword evidence="10 21" id="KW-0732">Signal</keyword>
<dbReference type="RefSeq" id="WP_093390537.1">
    <property type="nucleotide sequence ID" value="NZ_FOTW01000030.1"/>
</dbReference>
<dbReference type="GO" id="GO:0004180">
    <property type="term" value="F:carboxypeptidase activity"/>
    <property type="evidence" value="ECO:0007669"/>
    <property type="project" value="UniProtKB-KW"/>
</dbReference>
<feature type="signal peptide" evidence="21">
    <location>
        <begin position="1"/>
        <end position="29"/>
    </location>
</feature>
<accession>A0A1I4TA47</accession>
<dbReference type="PANTHER" id="PTHR12053">
    <property type="entry name" value="PROTEASE FAMILY M28 PLASMA GLUTAMATE CARBOXYPEPTIDASE-RELATED"/>
    <property type="match status" value="1"/>
</dbReference>
<keyword evidence="6" id="KW-0964">Secreted</keyword>
<keyword evidence="15" id="KW-0482">Metalloprotease</keyword>
<dbReference type="Gene3D" id="3.40.630.10">
    <property type="entry name" value="Zn peptidases"/>
    <property type="match status" value="1"/>
</dbReference>
<gene>
    <name evidence="23" type="ORF">SAMN02982985_05127</name>
</gene>
<evidence type="ECO:0000313" key="24">
    <source>
        <dbReference type="Proteomes" id="UP000199470"/>
    </source>
</evidence>
<dbReference type="GO" id="GO:0006508">
    <property type="term" value="P:proteolysis"/>
    <property type="evidence" value="ECO:0007669"/>
    <property type="project" value="UniProtKB-KW"/>
</dbReference>
<organism evidence="23 24">
    <name type="scientific">Rugamonas rubra</name>
    <dbReference type="NCBI Taxonomy" id="758825"/>
    <lineage>
        <taxon>Bacteria</taxon>
        <taxon>Pseudomonadati</taxon>
        <taxon>Pseudomonadota</taxon>
        <taxon>Betaproteobacteria</taxon>
        <taxon>Burkholderiales</taxon>
        <taxon>Oxalobacteraceae</taxon>
        <taxon>Telluria group</taxon>
        <taxon>Rugamonas</taxon>
    </lineage>
</organism>
<evidence type="ECO:0000256" key="18">
    <source>
        <dbReference type="ARBA" id="ARBA00023228"/>
    </source>
</evidence>
<dbReference type="Gene3D" id="3.50.30.30">
    <property type="match status" value="1"/>
</dbReference>
<keyword evidence="18" id="KW-0458">Lysosome</keyword>
<dbReference type="Pfam" id="PF04389">
    <property type="entry name" value="Peptidase_M28"/>
    <property type="match status" value="1"/>
</dbReference>
<keyword evidence="24" id="KW-1185">Reference proteome</keyword>
<keyword evidence="16" id="KW-0865">Zymogen</keyword>
<dbReference type="AlphaFoldDB" id="A0A1I4TA47"/>
<evidence type="ECO:0000256" key="11">
    <source>
        <dbReference type="ARBA" id="ARBA00022801"/>
    </source>
</evidence>
<evidence type="ECO:0000256" key="6">
    <source>
        <dbReference type="ARBA" id="ARBA00022525"/>
    </source>
</evidence>
<keyword evidence="12" id="KW-0256">Endoplasmic reticulum</keyword>
<dbReference type="GO" id="GO:0005764">
    <property type="term" value="C:lysosome"/>
    <property type="evidence" value="ECO:0007669"/>
    <property type="project" value="UniProtKB-SubCell"/>
</dbReference>
<proteinExistence type="predicted"/>
<evidence type="ECO:0000256" key="15">
    <source>
        <dbReference type="ARBA" id="ARBA00023049"/>
    </source>
</evidence>
<evidence type="ECO:0000256" key="21">
    <source>
        <dbReference type="SAM" id="SignalP"/>
    </source>
</evidence>
<evidence type="ECO:0000256" key="3">
    <source>
        <dbReference type="ARBA" id="ARBA00004555"/>
    </source>
</evidence>
<evidence type="ECO:0000256" key="9">
    <source>
        <dbReference type="ARBA" id="ARBA00022723"/>
    </source>
</evidence>
<feature type="domain" description="Peptidase M28" evidence="22">
    <location>
        <begin position="273"/>
        <end position="462"/>
    </location>
</feature>
<evidence type="ECO:0000256" key="19">
    <source>
        <dbReference type="ARBA" id="ARBA00025833"/>
    </source>
</evidence>
<evidence type="ECO:0000256" key="5">
    <source>
        <dbReference type="ARBA" id="ARBA00014116"/>
    </source>
</evidence>
<keyword evidence="9" id="KW-0479">Metal-binding</keyword>
<comment type="subunit">
    <text evidence="19">Homodimer. The monomeric form is inactive while the homodimer is active.</text>
</comment>
<dbReference type="Proteomes" id="UP000199470">
    <property type="component" value="Unassembled WGS sequence"/>
</dbReference>
<keyword evidence="17" id="KW-0325">Glycoprotein</keyword>
<dbReference type="GO" id="GO:0046872">
    <property type="term" value="F:metal ion binding"/>
    <property type="evidence" value="ECO:0007669"/>
    <property type="project" value="UniProtKB-KW"/>
</dbReference>
<evidence type="ECO:0000256" key="10">
    <source>
        <dbReference type="ARBA" id="ARBA00022729"/>
    </source>
</evidence>
<evidence type="ECO:0000256" key="13">
    <source>
        <dbReference type="ARBA" id="ARBA00022833"/>
    </source>
</evidence>
<dbReference type="InterPro" id="IPR007484">
    <property type="entry name" value="Peptidase_M28"/>
</dbReference>
<dbReference type="PANTHER" id="PTHR12053:SF3">
    <property type="entry name" value="CARBOXYPEPTIDASE Q"/>
    <property type="match status" value="1"/>
</dbReference>
<reference evidence="23 24" key="1">
    <citation type="submission" date="2016-10" db="EMBL/GenBank/DDBJ databases">
        <authorList>
            <person name="de Groot N.N."/>
        </authorList>
    </citation>
    <scope>NUCLEOTIDE SEQUENCE [LARGE SCALE GENOMIC DNA]</scope>
    <source>
        <strain evidence="23 24">ATCC 43154</strain>
    </source>
</reference>
<dbReference type="GO" id="GO:0070573">
    <property type="term" value="F:metallodipeptidase activity"/>
    <property type="evidence" value="ECO:0007669"/>
    <property type="project" value="InterPro"/>
</dbReference>
<sequence length="481" mass="50312">MKPVLNKPLLRQPVLAALITCLLNAGAHAAAPANDAATLGSIRDTAMQSDWAYQRLADLTDLVGPRLSGSAGAAAAVEQVAAALRKLGATVTLQPVKVPHWVRGAETAELVDYSGRPAGVSQRVVLTALGGSGATPAAGLTAPVLVVRDFDELKARAAEVKGRIVLFDVAFDQEMAERGLAGPAYGRGSNYRFNGPKLAAQMGAAAALVRSVGGADFRIPHTGATGLVDGARIPAAAVTSEDAMLMSRLAARGPLSMHLTLTPQTLADADSFNVIADLPGSDKADEVVIVSGHLDSWDLATGANDDGAGVMGAMGVIETLKKLKLQPRRTIRMIAWMNEENGGRGGAAYFDAHQARLDKQFAAIESDSGAGRPFGVLASVGPRVEKLFAPLQAALQPIGASAFTRRDVLGAGDLHALETGGVPSFEPLVDSHSYFHYHHTAADTLDKVDPQNLKRHVAVLSSLTWYLANMDEPIGRAPKQD</sequence>
<keyword evidence="11" id="KW-0378">Hydrolase</keyword>
<dbReference type="OrthoDB" id="9769665at2"/>
<dbReference type="GO" id="GO:0005576">
    <property type="term" value="C:extracellular region"/>
    <property type="evidence" value="ECO:0007669"/>
    <property type="project" value="UniProtKB-SubCell"/>
</dbReference>
<evidence type="ECO:0000256" key="20">
    <source>
        <dbReference type="ARBA" id="ARBA00033328"/>
    </source>
</evidence>